<dbReference type="PROSITE" id="PS51186">
    <property type="entry name" value="GNAT"/>
    <property type="match status" value="1"/>
</dbReference>
<keyword evidence="2" id="KW-0808">Transferase</keyword>
<organism evidence="2 3">
    <name type="scientific">Clostridium frigidicarnis</name>
    <dbReference type="NCBI Taxonomy" id="84698"/>
    <lineage>
        <taxon>Bacteria</taxon>
        <taxon>Bacillati</taxon>
        <taxon>Bacillota</taxon>
        <taxon>Clostridia</taxon>
        <taxon>Eubacteriales</taxon>
        <taxon>Clostridiaceae</taxon>
        <taxon>Clostridium</taxon>
    </lineage>
</organism>
<dbReference type="GO" id="GO:0016747">
    <property type="term" value="F:acyltransferase activity, transferring groups other than amino-acyl groups"/>
    <property type="evidence" value="ECO:0007669"/>
    <property type="project" value="InterPro"/>
</dbReference>
<dbReference type="Proteomes" id="UP000198619">
    <property type="component" value="Unassembled WGS sequence"/>
</dbReference>
<proteinExistence type="predicted"/>
<feature type="domain" description="N-acetyltransferase" evidence="1">
    <location>
        <begin position="144"/>
        <end position="278"/>
    </location>
</feature>
<dbReference type="CDD" id="cd04301">
    <property type="entry name" value="NAT_SF"/>
    <property type="match status" value="1"/>
</dbReference>
<dbReference type="AlphaFoldDB" id="A0A1I0YCT0"/>
<dbReference type="InterPro" id="IPR000182">
    <property type="entry name" value="GNAT_dom"/>
</dbReference>
<keyword evidence="3" id="KW-1185">Reference proteome</keyword>
<dbReference type="Gene3D" id="3.40.630.30">
    <property type="match status" value="1"/>
</dbReference>
<reference evidence="2 3" key="1">
    <citation type="submission" date="2016-10" db="EMBL/GenBank/DDBJ databases">
        <authorList>
            <person name="de Groot N.N."/>
        </authorList>
    </citation>
    <scope>NUCLEOTIDE SEQUENCE [LARGE SCALE GENOMIC DNA]</scope>
    <source>
        <strain evidence="2 3">DSM 12271</strain>
    </source>
</reference>
<accession>A0A1I0YCT0</accession>
<dbReference type="RefSeq" id="WP_090040796.1">
    <property type="nucleotide sequence ID" value="NZ_FOKI01000012.1"/>
</dbReference>
<dbReference type="OrthoDB" id="9800797at2"/>
<name>A0A1I0YCT0_9CLOT</name>
<gene>
    <name evidence="2" type="ORF">SAMN04488528_101236</name>
</gene>
<sequence>MYNKEILMLIENISPHAKDYVDKAFENNKVEVLYSISTEQNKGVFIIVNNDDCCIFYASFLNENNVEQILEVINNKTKEYVSKIKSKEICFNVYGNNLKIINLVRKLGFKADMEGYHLEYIGEELPQLNNYNLTDKGFESSMSKEFVDLFDSSYYQLNIDNGWKINSHAVNEEKFHQELNELNKFSQVRSFWLNNELVGAYIFEQNYITDIVVKPIFQNKGYGSYILAHCIRNMNLNKSIKNIRLRVAKSNVGAKKLYERNNFVDIACFAEHTYVQVL</sequence>
<dbReference type="InterPro" id="IPR016181">
    <property type="entry name" value="Acyl_CoA_acyltransferase"/>
</dbReference>
<protein>
    <submittedName>
        <fullName evidence="2">Acetyltransferase (GNAT) domain-containing protein</fullName>
    </submittedName>
</protein>
<dbReference type="Pfam" id="PF00583">
    <property type="entry name" value="Acetyltransf_1"/>
    <property type="match status" value="1"/>
</dbReference>
<dbReference type="STRING" id="84698.SAMN04488528_101236"/>
<evidence type="ECO:0000313" key="3">
    <source>
        <dbReference type="Proteomes" id="UP000198619"/>
    </source>
</evidence>
<dbReference type="EMBL" id="FOKI01000012">
    <property type="protein sequence ID" value="SFB10290.1"/>
    <property type="molecule type" value="Genomic_DNA"/>
</dbReference>
<evidence type="ECO:0000313" key="2">
    <source>
        <dbReference type="EMBL" id="SFB10290.1"/>
    </source>
</evidence>
<dbReference type="SUPFAM" id="SSF55729">
    <property type="entry name" value="Acyl-CoA N-acyltransferases (Nat)"/>
    <property type="match status" value="1"/>
</dbReference>
<evidence type="ECO:0000259" key="1">
    <source>
        <dbReference type="PROSITE" id="PS51186"/>
    </source>
</evidence>